<keyword evidence="2" id="KW-1185">Reference proteome</keyword>
<organism evidence="1 2">
    <name type="scientific">Coniosporium uncinatum</name>
    <dbReference type="NCBI Taxonomy" id="93489"/>
    <lineage>
        <taxon>Eukaryota</taxon>
        <taxon>Fungi</taxon>
        <taxon>Dikarya</taxon>
        <taxon>Ascomycota</taxon>
        <taxon>Pezizomycotina</taxon>
        <taxon>Dothideomycetes</taxon>
        <taxon>Dothideomycetes incertae sedis</taxon>
        <taxon>Coniosporium</taxon>
    </lineage>
</organism>
<protein>
    <submittedName>
        <fullName evidence="1">Uncharacterized protein</fullName>
    </submittedName>
</protein>
<dbReference type="Proteomes" id="UP001186974">
    <property type="component" value="Unassembled WGS sequence"/>
</dbReference>
<name>A0ACC3D345_9PEZI</name>
<comment type="caution">
    <text evidence="1">The sequence shown here is derived from an EMBL/GenBank/DDBJ whole genome shotgun (WGS) entry which is preliminary data.</text>
</comment>
<reference evidence="1" key="1">
    <citation type="submission" date="2024-09" db="EMBL/GenBank/DDBJ databases">
        <title>Black Yeasts Isolated from many extreme environments.</title>
        <authorList>
            <person name="Coleine C."/>
            <person name="Stajich J.E."/>
            <person name="Selbmann L."/>
        </authorList>
    </citation>
    <scope>NUCLEOTIDE SEQUENCE</scope>
    <source>
        <strain evidence="1">CCFEE 5737</strain>
    </source>
</reference>
<dbReference type="EMBL" id="JAWDJW010008142">
    <property type="protein sequence ID" value="KAK3060996.1"/>
    <property type="molecule type" value="Genomic_DNA"/>
</dbReference>
<accession>A0ACC3D345</accession>
<gene>
    <name evidence="1" type="ORF">LTS18_007248</name>
</gene>
<sequence length="222" mass="24898">MSLLAMGLITLAVALLSAFSGPGDLRKTFIAWTHGKTCDIEGDSGRSARRKQIHSFSETMLERLCDIQTVTGMAIAVVGLSQLKTISMDHLQLTTIYWWVTFNSLWAAELATFTGPINEDTQYTWPSRAKALRTVSKVMSACLGLAMQIVQTSRNYGSWDPLRADACYRYNDLSVEGDIWLWVAGLCIYIVTQLLTLHPDGQRLEGVFDLRTRKWEKSGVRK</sequence>
<proteinExistence type="predicted"/>
<feature type="non-terminal residue" evidence="1">
    <location>
        <position position="222"/>
    </location>
</feature>
<evidence type="ECO:0000313" key="2">
    <source>
        <dbReference type="Proteomes" id="UP001186974"/>
    </source>
</evidence>
<evidence type="ECO:0000313" key="1">
    <source>
        <dbReference type="EMBL" id="KAK3060996.1"/>
    </source>
</evidence>